<organism evidence="1 2">
    <name type="scientific">Pisolithus tinctorius Marx 270</name>
    <dbReference type="NCBI Taxonomy" id="870435"/>
    <lineage>
        <taxon>Eukaryota</taxon>
        <taxon>Fungi</taxon>
        <taxon>Dikarya</taxon>
        <taxon>Basidiomycota</taxon>
        <taxon>Agaricomycotina</taxon>
        <taxon>Agaricomycetes</taxon>
        <taxon>Agaricomycetidae</taxon>
        <taxon>Boletales</taxon>
        <taxon>Sclerodermatineae</taxon>
        <taxon>Pisolithaceae</taxon>
        <taxon>Pisolithus</taxon>
    </lineage>
</organism>
<reference evidence="2" key="2">
    <citation type="submission" date="2015-01" db="EMBL/GenBank/DDBJ databases">
        <title>Evolutionary Origins and Diversification of the Mycorrhizal Mutualists.</title>
        <authorList>
            <consortium name="DOE Joint Genome Institute"/>
            <consortium name="Mycorrhizal Genomics Consortium"/>
            <person name="Kohler A."/>
            <person name="Kuo A."/>
            <person name="Nagy L.G."/>
            <person name="Floudas D."/>
            <person name="Copeland A."/>
            <person name="Barry K.W."/>
            <person name="Cichocki N."/>
            <person name="Veneault-Fourrey C."/>
            <person name="LaButti K."/>
            <person name="Lindquist E.A."/>
            <person name="Lipzen A."/>
            <person name="Lundell T."/>
            <person name="Morin E."/>
            <person name="Murat C."/>
            <person name="Riley R."/>
            <person name="Ohm R."/>
            <person name="Sun H."/>
            <person name="Tunlid A."/>
            <person name="Henrissat B."/>
            <person name="Grigoriev I.V."/>
            <person name="Hibbett D.S."/>
            <person name="Martin F."/>
        </authorList>
    </citation>
    <scope>NUCLEOTIDE SEQUENCE [LARGE SCALE GENOMIC DNA]</scope>
    <source>
        <strain evidence="2">Marx 270</strain>
    </source>
</reference>
<proteinExistence type="predicted"/>
<keyword evidence="2" id="KW-1185">Reference proteome</keyword>
<dbReference type="Proteomes" id="UP000054217">
    <property type="component" value="Unassembled WGS sequence"/>
</dbReference>
<evidence type="ECO:0008006" key="3">
    <source>
        <dbReference type="Google" id="ProtNLM"/>
    </source>
</evidence>
<dbReference type="HOGENOM" id="CLU_125038_0_0_1"/>
<dbReference type="EMBL" id="KN832111">
    <property type="protein sequence ID" value="KIN94155.1"/>
    <property type="molecule type" value="Genomic_DNA"/>
</dbReference>
<dbReference type="OrthoDB" id="3249498at2759"/>
<reference evidence="1 2" key="1">
    <citation type="submission" date="2014-04" db="EMBL/GenBank/DDBJ databases">
        <authorList>
            <consortium name="DOE Joint Genome Institute"/>
            <person name="Kuo A."/>
            <person name="Kohler A."/>
            <person name="Costa M.D."/>
            <person name="Nagy L.G."/>
            <person name="Floudas D."/>
            <person name="Copeland A."/>
            <person name="Barry K.W."/>
            <person name="Cichocki N."/>
            <person name="Veneault-Fourrey C."/>
            <person name="LaButti K."/>
            <person name="Lindquist E.A."/>
            <person name="Lipzen A."/>
            <person name="Lundell T."/>
            <person name="Morin E."/>
            <person name="Murat C."/>
            <person name="Sun H."/>
            <person name="Tunlid A."/>
            <person name="Henrissat B."/>
            <person name="Grigoriev I.V."/>
            <person name="Hibbett D.S."/>
            <person name="Martin F."/>
            <person name="Nordberg H.P."/>
            <person name="Cantor M.N."/>
            <person name="Hua S.X."/>
        </authorList>
    </citation>
    <scope>NUCLEOTIDE SEQUENCE [LARGE SCALE GENOMIC DNA]</scope>
    <source>
        <strain evidence="1 2">Marx 270</strain>
    </source>
</reference>
<feature type="non-terminal residue" evidence="1">
    <location>
        <position position="1"/>
    </location>
</feature>
<dbReference type="InParanoid" id="A0A0C3NEF7"/>
<protein>
    <recommendedName>
        <fullName evidence="3">Reverse transcriptase RNase H-like domain-containing protein</fullName>
    </recommendedName>
</protein>
<sequence length="134" mass="14718">LGFWFLSLGLGYTSSVPTSYHSHPIFFLEALVVLAMIQHAICFLPHGGCMVIYTDNFNSMSMFNTLAALPHYNWILLSAVDTLLAHDLDFHVFYIPGQENIITDHLSHGHVSDAVALSLNLSVSGFTPPQDALG</sequence>
<accession>A0A0C3NEF7</accession>
<evidence type="ECO:0000313" key="2">
    <source>
        <dbReference type="Proteomes" id="UP000054217"/>
    </source>
</evidence>
<evidence type="ECO:0000313" key="1">
    <source>
        <dbReference type="EMBL" id="KIN94155.1"/>
    </source>
</evidence>
<name>A0A0C3NEF7_PISTI</name>
<feature type="non-terminal residue" evidence="1">
    <location>
        <position position="134"/>
    </location>
</feature>
<dbReference type="AlphaFoldDB" id="A0A0C3NEF7"/>
<gene>
    <name evidence="1" type="ORF">M404DRAFT_81855</name>
</gene>